<dbReference type="EC" id="3.5.1.89" evidence="2"/>
<feature type="signal peptide" evidence="3">
    <location>
        <begin position="1"/>
        <end position="19"/>
    </location>
</feature>
<dbReference type="Proteomes" id="UP001610335">
    <property type="component" value="Unassembled WGS sequence"/>
</dbReference>
<evidence type="ECO:0000313" key="4">
    <source>
        <dbReference type="EMBL" id="KAL2819844.1"/>
    </source>
</evidence>
<comment type="similarity">
    <text evidence="1">Belongs to the PIGL family.</text>
</comment>
<evidence type="ECO:0000313" key="5">
    <source>
        <dbReference type="Proteomes" id="UP001610335"/>
    </source>
</evidence>
<protein>
    <recommendedName>
        <fullName evidence="2">N-acetylglucosaminylphosphatidylinositol deacetylase</fullName>
        <ecNumber evidence="2">3.5.1.89</ecNumber>
    </recommendedName>
</protein>
<keyword evidence="3" id="KW-0732">Signal</keyword>
<evidence type="ECO:0000256" key="2">
    <source>
        <dbReference type="ARBA" id="ARBA00012176"/>
    </source>
</evidence>
<evidence type="ECO:0000256" key="1">
    <source>
        <dbReference type="ARBA" id="ARBA00006066"/>
    </source>
</evidence>
<dbReference type="InterPro" id="IPR024078">
    <property type="entry name" value="LmbE-like_dom_sf"/>
</dbReference>
<dbReference type="SUPFAM" id="SSF102588">
    <property type="entry name" value="LmbE-like"/>
    <property type="match status" value="1"/>
</dbReference>
<name>A0ABR4HWH1_9EURO</name>
<dbReference type="PANTHER" id="PTHR12993">
    <property type="entry name" value="N-ACETYLGLUCOSAMINYL-PHOSPHATIDYLINOSITOL DE-N-ACETYLASE-RELATED"/>
    <property type="match status" value="1"/>
</dbReference>
<dbReference type="Pfam" id="PF02585">
    <property type="entry name" value="PIG-L"/>
    <property type="match status" value="1"/>
</dbReference>
<keyword evidence="5" id="KW-1185">Reference proteome</keyword>
<dbReference type="EMBL" id="JBFXLS010000074">
    <property type="protein sequence ID" value="KAL2819844.1"/>
    <property type="molecule type" value="Genomic_DNA"/>
</dbReference>
<organism evidence="4 5">
    <name type="scientific">Aspergillus cavernicola</name>
    <dbReference type="NCBI Taxonomy" id="176166"/>
    <lineage>
        <taxon>Eukaryota</taxon>
        <taxon>Fungi</taxon>
        <taxon>Dikarya</taxon>
        <taxon>Ascomycota</taxon>
        <taxon>Pezizomycotina</taxon>
        <taxon>Eurotiomycetes</taxon>
        <taxon>Eurotiomycetidae</taxon>
        <taxon>Eurotiales</taxon>
        <taxon>Aspergillaceae</taxon>
        <taxon>Aspergillus</taxon>
        <taxon>Aspergillus subgen. Nidulantes</taxon>
    </lineage>
</organism>
<gene>
    <name evidence="4" type="ORF">BDW59DRAFT_119807</name>
</gene>
<proteinExistence type="inferred from homology"/>
<evidence type="ECO:0000256" key="3">
    <source>
        <dbReference type="SAM" id="SignalP"/>
    </source>
</evidence>
<sequence length="275" mass="30139">MKFLVYGLSLTLLITPVLSDNTLNIVAHPDDDLLFLNPTILHDFNTGFTVRTVYLTSGDAGQPAPYWRSRQAGTLAAYAQMAGVENVWDESDMGVVEKDIPLYTLRDNNKVSVAFMRIPDGGLDGGGFLATGEQSLEQLWKGEISGISTVDGSGVTYSKRELVSVLTEIINGFAPDSLNSLDYLHDYGNGDHSDHTSAGLFANTAAIPSRYLGSVIAYQGYPIKYEDANVEGEDLARKKEVFYTYAGYDDLVCMSDVDCTGTEYEAWLTRLYTSN</sequence>
<reference evidence="4 5" key="1">
    <citation type="submission" date="2024-07" db="EMBL/GenBank/DDBJ databases">
        <title>Section-level genome sequencing and comparative genomics of Aspergillus sections Usti and Cavernicolus.</title>
        <authorList>
            <consortium name="Lawrence Berkeley National Laboratory"/>
            <person name="Nybo J.L."/>
            <person name="Vesth T.C."/>
            <person name="Theobald S."/>
            <person name="Frisvad J.C."/>
            <person name="Larsen T.O."/>
            <person name="Kjaerboelling I."/>
            <person name="Rothschild-Mancinelli K."/>
            <person name="Lyhne E.K."/>
            <person name="Kogle M.E."/>
            <person name="Barry K."/>
            <person name="Clum A."/>
            <person name="Na H."/>
            <person name="Ledsgaard L."/>
            <person name="Lin J."/>
            <person name="Lipzen A."/>
            <person name="Kuo A."/>
            <person name="Riley R."/>
            <person name="Mondo S."/>
            <person name="LaButti K."/>
            <person name="Haridas S."/>
            <person name="Pangalinan J."/>
            <person name="Salamov A.A."/>
            <person name="Simmons B.A."/>
            <person name="Magnuson J.K."/>
            <person name="Chen J."/>
            <person name="Drula E."/>
            <person name="Henrissat B."/>
            <person name="Wiebenga A."/>
            <person name="Lubbers R.J."/>
            <person name="Gomes A.C."/>
            <person name="Makela M.R."/>
            <person name="Stajich J."/>
            <person name="Grigoriev I.V."/>
            <person name="Mortensen U.H."/>
            <person name="De vries R.P."/>
            <person name="Baker S.E."/>
            <person name="Andersen M.R."/>
        </authorList>
    </citation>
    <scope>NUCLEOTIDE SEQUENCE [LARGE SCALE GENOMIC DNA]</scope>
    <source>
        <strain evidence="4 5">CBS 600.67</strain>
    </source>
</reference>
<dbReference type="Gene3D" id="3.40.50.10320">
    <property type="entry name" value="LmbE-like"/>
    <property type="match status" value="1"/>
</dbReference>
<dbReference type="InterPro" id="IPR003737">
    <property type="entry name" value="GlcNAc_PI_deacetylase-related"/>
</dbReference>
<accession>A0ABR4HWH1</accession>
<feature type="chain" id="PRO_5045557732" description="N-acetylglucosaminylphosphatidylinositol deacetylase" evidence="3">
    <location>
        <begin position="20"/>
        <end position="275"/>
    </location>
</feature>
<comment type="caution">
    <text evidence="4">The sequence shown here is derived from an EMBL/GenBank/DDBJ whole genome shotgun (WGS) entry which is preliminary data.</text>
</comment>
<dbReference type="PANTHER" id="PTHR12993:SF23">
    <property type="entry name" value="N-ACETYLGLUCOSAMINYLPHOSPHATIDYLINOSITOL DEACETYLASE"/>
    <property type="match status" value="1"/>
</dbReference>